<dbReference type="Proteomes" id="UP000033140">
    <property type="component" value="Unassembled WGS sequence"/>
</dbReference>
<dbReference type="Gene3D" id="2.170.270.10">
    <property type="entry name" value="SET domain"/>
    <property type="match status" value="1"/>
</dbReference>
<dbReference type="SUPFAM" id="SSF82199">
    <property type="entry name" value="SET domain"/>
    <property type="match status" value="1"/>
</dbReference>
<dbReference type="OMA" id="LMAMYQQ"/>
<dbReference type="SMART" id="SM00317">
    <property type="entry name" value="SET"/>
    <property type="match status" value="1"/>
</dbReference>
<organism evidence="8 9">
    <name type="scientific">Saitoella complicata (strain BCRC 22490 / CBS 7301 / JCM 7358 / NBRC 10748 / NRRL Y-17804)</name>
    <dbReference type="NCBI Taxonomy" id="698492"/>
    <lineage>
        <taxon>Eukaryota</taxon>
        <taxon>Fungi</taxon>
        <taxon>Dikarya</taxon>
        <taxon>Ascomycota</taxon>
        <taxon>Taphrinomycotina</taxon>
        <taxon>Taphrinomycotina incertae sedis</taxon>
        <taxon>Saitoella</taxon>
    </lineage>
</organism>
<gene>
    <name evidence="8" type="ORF">G7K_1762-t1</name>
</gene>
<evidence type="ECO:0000313" key="9">
    <source>
        <dbReference type="Proteomes" id="UP000033140"/>
    </source>
</evidence>
<dbReference type="Gene3D" id="6.10.140.2220">
    <property type="match status" value="1"/>
</dbReference>
<evidence type="ECO:0000256" key="5">
    <source>
        <dbReference type="ARBA" id="ARBA00044528"/>
    </source>
</evidence>
<dbReference type="PROSITE" id="PS50280">
    <property type="entry name" value="SET"/>
    <property type="match status" value="1"/>
</dbReference>
<comment type="catalytic activity">
    <reaction evidence="6">
        <text>L-lysyl-[histone] + S-adenosyl-L-methionine = N(6)-methyl-L-lysyl-[histone] + S-adenosyl-L-homocysteine + H(+)</text>
        <dbReference type="Rhea" id="RHEA:10024"/>
        <dbReference type="Rhea" id="RHEA-COMP:9845"/>
        <dbReference type="Rhea" id="RHEA-COMP:9846"/>
        <dbReference type="ChEBI" id="CHEBI:15378"/>
        <dbReference type="ChEBI" id="CHEBI:29969"/>
        <dbReference type="ChEBI" id="CHEBI:57856"/>
        <dbReference type="ChEBI" id="CHEBI:59789"/>
        <dbReference type="ChEBI" id="CHEBI:61929"/>
    </reaction>
    <physiologicalReaction direction="left-to-right" evidence="6">
        <dbReference type="Rhea" id="RHEA:10025"/>
    </physiologicalReaction>
</comment>
<dbReference type="AlphaFoldDB" id="A0A0E9NCG0"/>
<protein>
    <recommendedName>
        <fullName evidence="5">Histone-lysine N-methyltransferase SET5</fullName>
    </recommendedName>
    <alternativeName>
        <fullName evidence="4">SET domain-containing protein 5</fullName>
    </alternativeName>
</protein>
<reference evidence="8 9" key="2">
    <citation type="journal article" date="2014" name="J. Gen. Appl. Microbiol.">
        <title>The early diverging ascomycetous budding yeast Saitoella complicata has three histone deacetylases belonging to the Clr6, Hos2, and Rpd3 lineages.</title>
        <authorList>
            <person name="Nishida H."/>
            <person name="Matsumoto T."/>
            <person name="Kondo S."/>
            <person name="Hamamoto M."/>
            <person name="Yoshikawa H."/>
        </authorList>
    </citation>
    <scope>NUCLEOTIDE SEQUENCE [LARGE SCALE GENOMIC DNA]</scope>
    <source>
        <strain evidence="8 9">NRRL Y-17804</strain>
    </source>
</reference>
<dbReference type="GO" id="GO:0032259">
    <property type="term" value="P:methylation"/>
    <property type="evidence" value="ECO:0007669"/>
    <property type="project" value="UniProtKB-KW"/>
</dbReference>
<keyword evidence="9" id="KW-1185">Reference proteome</keyword>
<dbReference type="InterPro" id="IPR001214">
    <property type="entry name" value="SET_dom"/>
</dbReference>
<keyword evidence="3" id="KW-0949">S-adenosyl-L-methionine</keyword>
<dbReference type="PANTHER" id="PTHR46402">
    <property type="entry name" value="SET AND MYND DOMAIN-CONTAINING PROTEIN 5"/>
    <property type="match status" value="1"/>
</dbReference>
<reference evidence="8 9" key="1">
    <citation type="journal article" date="2011" name="J. Gen. Appl. Microbiol.">
        <title>Draft genome sequencing of the enigmatic yeast Saitoella complicata.</title>
        <authorList>
            <person name="Nishida H."/>
            <person name="Hamamoto M."/>
            <person name="Sugiyama J."/>
        </authorList>
    </citation>
    <scope>NUCLEOTIDE SEQUENCE [LARGE SCALE GENOMIC DNA]</scope>
    <source>
        <strain evidence="8 9">NRRL Y-17804</strain>
    </source>
</reference>
<dbReference type="GO" id="GO:0045814">
    <property type="term" value="P:negative regulation of gene expression, epigenetic"/>
    <property type="evidence" value="ECO:0007669"/>
    <property type="project" value="TreeGrafter"/>
</dbReference>
<evidence type="ECO:0000256" key="2">
    <source>
        <dbReference type="ARBA" id="ARBA00022679"/>
    </source>
</evidence>
<evidence type="ECO:0000313" key="8">
    <source>
        <dbReference type="EMBL" id="GAO47557.1"/>
    </source>
</evidence>
<dbReference type="InterPro" id="IPR046341">
    <property type="entry name" value="SET_dom_sf"/>
</dbReference>
<dbReference type="PANTHER" id="PTHR46402:SF2">
    <property type="entry name" value="HISTONE-LYSINE N-TRIMETHYLTRANSFERASE SMYD5"/>
    <property type="match status" value="1"/>
</dbReference>
<sequence>MCADAIASITPTEHELIKQVTAIRNEHGQTLGVPKLLAQVKDQKPDWAVSEKRLRKVLAQYNLGNAPPKGTALPNAAVSHLTPNFDIKDTTTKLAVKEVKGRGKGLYGTEDTKSGTSIFEEIPYVWAPPLAAVDGIRDGKFCALCARPVTGSLQASCSSCGVKYCTGLCKKRDEPHRITCTKKNPAWKKFVDLCVSEDWMGGMGVGMCWAKIAAAKNGEERDLVVKTLGSFATVKQVTRQEQNTSWMFEEEGTRALWKSAYALLTKALPPSELWTEEQFDLHLGMFNINNIAGGVYLAQSHLNHSCAPNTKIGNPLQYTNYKISVNAITDITEGEEVTITYTNPNMDKERRRDLLRKEYGFVCDCVRCVKGEEAVKEDVKKALKIEQ</sequence>
<evidence type="ECO:0000256" key="3">
    <source>
        <dbReference type="ARBA" id="ARBA00022691"/>
    </source>
</evidence>
<evidence type="ECO:0000259" key="7">
    <source>
        <dbReference type="PROSITE" id="PS50280"/>
    </source>
</evidence>
<evidence type="ECO:0000256" key="4">
    <source>
        <dbReference type="ARBA" id="ARBA00042380"/>
    </source>
</evidence>
<accession>A0A0E9NCG0</accession>
<keyword evidence="1" id="KW-0489">Methyltransferase</keyword>
<dbReference type="EMBL" id="BACD03000009">
    <property type="protein sequence ID" value="GAO47557.1"/>
    <property type="molecule type" value="Genomic_DNA"/>
</dbReference>
<comment type="caution">
    <text evidence="8">The sequence shown here is derived from an EMBL/GenBank/DDBJ whole genome shotgun (WGS) entry which is preliminary data.</text>
</comment>
<dbReference type="GO" id="GO:0042799">
    <property type="term" value="F:histone H4K20 methyltransferase activity"/>
    <property type="evidence" value="ECO:0007669"/>
    <property type="project" value="TreeGrafter"/>
</dbReference>
<dbReference type="CDD" id="cd20071">
    <property type="entry name" value="SET_SMYD"/>
    <property type="match status" value="1"/>
</dbReference>
<dbReference type="Gene3D" id="1.10.220.160">
    <property type="match status" value="1"/>
</dbReference>
<dbReference type="Pfam" id="PF00856">
    <property type="entry name" value="SET"/>
    <property type="match status" value="1"/>
</dbReference>
<dbReference type="STRING" id="698492.A0A0E9NCG0"/>
<evidence type="ECO:0000256" key="1">
    <source>
        <dbReference type="ARBA" id="ARBA00022603"/>
    </source>
</evidence>
<keyword evidence="2" id="KW-0808">Transferase</keyword>
<name>A0A0E9NCG0_SAICN</name>
<reference evidence="8 9" key="3">
    <citation type="journal article" date="2015" name="Genome Announc.">
        <title>Draft Genome Sequence of the Archiascomycetous Yeast Saitoella complicata.</title>
        <authorList>
            <person name="Yamauchi K."/>
            <person name="Kondo S."/>
            <person name="Hamamoto M."/>
            <person name="Takahashi Y."/>
            <person name="Ogura Y."/>
            <person name="Hayashi T."/>
            <person name="Nishida H."/>
        </authorList>
    </citation>
    <scope>NUCLEOTIDE SEQUENCE [LARGE SCALE GENOMIC DNA]</scope>
    <source>
        <strain evidence="8 9">NRRL Y-17804</strain>
    </source>
</reference>
<evidence type="ECO:0000256" key="6">
    <source>
        <dbReference type="ARBA" id="ARBA00048619"/>
    </source>
</evidence>
<proteinExistence type="predicted"/>
<feature type="domain" description="SET" evidence="7">
    <location>
        <begin position="83"/>
        <end position="342"/>
    </location>
</feature>